<sequence length="340" mass="36265">MTMTEARDCPTILAQTATAVGPLLRSRVCRLPERIRHVCGLHFGWWTEHGTARDAPETRKLLRPALTLLACQAVGGPARAAHPAAVAVELIHNAGLLHDDIIDQDPLRRGRPALWATQGVPAAILAGDALFFAAVQALVGAPGADVSVPVLLDTVQVLIEGEYRDVLLETGADREHEALQVAAGKTAVLLACACELGAAAGGADPERVRHLRAFGHHLGIAFQCADDLLGIWGDPGTTGKPARSDLRHRKVSLPVAAAMAQDSPPARHLRELYRARTPLGDDDCARAADLIEQTGAREATERRALDHVADALRHLDRADPSPVPAAELSSLAHLVVHRDR</sequence>
<dbReference type="AlphaFoldDB" id="A0A1Q4V3J1"/>
<evidence type="ECO:0000256" key="3">
    <source>
        <dbReference type="RuleBase" id="RU004466"/>
    </source>
</evidence>
<dbReference type="CDD" id="cd00685">
    <property type="entry name" value="Trans_IPPS_HT"/>
    <property type="match status" value="1"/>
</dbReference>
<accession>A0A1Q4V3J1</accession>
<gene>
    <name evidence="4" type="ORF">AB852_25700</name>
</gene>
<keyword evidence="5" id="KW-1185">Reference proteome</keyword>
<dbReference type="Pfam" id="PF00348">
    <property type="entry name" value="polyprenyl_synt"/>
    <property type="match status" value="1"/>
</dbReference>
<dbReference type="STRING" id="1048205.AB852_25700"/>
<dbReference type="Proteomes" id="UP000186455">
    <property type="component" value="Unassembled WGS sequence"/>
</dbReference>
<dbReference type="InterPro" id="IPR000092">
    <property type="entry name" value="Polyprenyl_synt"/>
</dbReference>
<organism evidence="4 5">
    <name type="scientific">Streptomyces uncialis</name>
    <dbReference type="NCBI Taxonomy" id="1048205"/>
    <lineage>
        <taxon>Bacteria</taxon>
        <taxon>Bacillati</taxon>
        <taxon>Actinomycetota</taxon>
        <taxon>Actinomycetes</taxon>
        <taxon>Kitasatosporales</taxon>
        <taxon>Streptomycetaceae</taxon>
        <taxon>Streptomyces</taxon>
    </lineage>
</organism>
<comment type="caution">
    <text evidence="4">The sequence shown here is derived from an EMBL/GenBank/DDBJ whole genome shotgun (WGS) entry which is preliminary data.</text>
</comment>
<evidence type="ECO:0008006" key="6">
    <source>
        <dbReference type="Google" id="ProtNLM"/>
    </source>
</evidence>
<dbReference type="InterPro" id="IPR008949">
    <property type="entry name" value="Isoprenoid_synthase_dom_sf"/>
</dbReference>
<evidence type="ECO:0000256" key="2">
    <source>
        <dbReference type="ARBA" id="ARBA00022842"/>
    </source>
</evidence>
<dbReference type="PANTHER" id="PTHR12001">
    <property type="entry name" value="GERANYLGERANYL PYROPHOSPHATE SYNTHASE"/>
    <property type="match status" value="1"/>
</dbReference>
<evidence type="ECO:0000256" key="1">
    <source>
        <dbReference type="ARBA" id="ARBA00022723"/>
    </source>
</evidence>
<dbReference type="SUPFAM" id="SSF48576">
    <property type="entry name" value="Terpenoid synthases"/>
    <property type="match status" value="1"/>
</dbReference>
<dbReference type="PROSITE" id="PS00723">
    <property type="entry name" value="POLYPRENYL_SYNTHASE_1"/>
    <property type="match status" value="1"/>
</dbReference>
<dbReference type="GO" id="GO:0008299">
    <property type="term" value="P:isoprenoid biosynthetic process"/>
    <property type="evidence" value="ECO:0007669"/>
    <property type="project" value="InterPro"/>
</dbReference>
<evidence type="ECO:0000313" key="5">
    <source>
        <dbReference type="Proteomes" id="UP000186455"/>
    </source>
</evidence>
<dbReference type="EMBL" id="LFBV01000007">
    <property type="protein sequence ID" value="OKH92309.1"/>
    <property type="molecule type" value="Genomic_DNA"/>
</dbReference>
<dbReference type="InterPro" id="IPR033749">
    <property type="entry name" value="Polyprenyl_synt_CS"/>
</dbReference>
<proteinExistence type="inferred from homology"/>
<dbReference type="Gene3D" id="1.10.600.10">
    <property type="entry name" value="Farnesyl Diphosphate Synthase"/>
    <property type="match status" value="1"/>
</dbReference>
<keyword evidence="3" id="KW-0808">Transferase</keyword>
<evidence type="ECO:0000313" key="4">
    <source>
        <dbReference type="EMBL" id="OKH92309.1"/>
    </source>
</evidence>
<dbReference type="PANTHER" id="PTHR12001:SF86">
    <property type="entry name" value="GERANYLGERANYL DIPHOSPHATE SYNTHASE"/>
    <property type="match status" value="1"/>
</dbReference>
<keyword evidence="1" id="KW-0479">Metal-binding</keyword>
<dbReference type="SFLD" id="SFLDS00005">
    <property type="entry name" value="Isoprenoid_Synthase_Type_I"/>
    <property type="match status" value="1"/>
</dbReference>
<reference evidence="4 5" key="1">
    <citation type="submission" date="2015-06" db="EMBL/GenBank/DDBJ databases">
        <title>Cloning and characterization of the uncialamcin biosynthetic gene cluster.</title>
        <authorList>
            <person name="Yan X."/>
            <person name="Huang T."/>
            <person name="Ge H."/>
            <person name="Shen B."/>
        </authorList>
    </citation>
    <scope>NUCLEOTIDE SEQUENCE [LARGE SCALE GENOMIC DNA]</scope>
    <source>
        <strain evidence="4 5">DCA2648</strain>
    </source>
</reference>
<protein>
    <recommendedName>
        <fullName evidence="6">Dimethylallyltranstransferase</fullName>
    </recommendedName>
</protein>
<keyword evidence="2" id="KW-0460">Magnesium</keyword>
<dbReference type="GO" id="GO:0004659">
    <property type="term" value="F:prenyltransferase activity"/>
    <property type="evidence" value="ECO:0007669"/>
    <property type="project" value="InterPro"/>
</dbReference>
<name>A0A1Q4V3J1_9ACTN</name>
<dbReference type="GO" id="GO:0046872">
    <property type="term" value="F:metal ion binding"/>
    <property type="evidence" value="ECO:0007669"/>
    <property type="project" value="UniProtKB-KW"/>
</dbReference>
<comment type="similarity">
    <text evidence="3">Belongs to the FPP/GGPP synthase family.</text>
</comment>